<evidence type="ECO:0000259" key="2">
    <source>
        <dbReference type="Pfam" id="PF02719"/>
    </source>
</evidence>
<accession>A0A7W5CC31</accession>
<comment type="similarity">
    <text evidence="1">Belongs to the polysaccharide synthase family.</text>
</comment>
<dbReference type="AlphaFoldDB" id="A0A7W5CC31"/>
<protein>
    <submittedName>
        <fullName evidence="3">FlaA1/EpsC-like NDP-sugar epimerase</fullName>
    </submittedName>
</protein>
<gene>
    <name evidence="3" type="ORF">FHS16_005062</name>
</gene>
<reference evidence="3 4" key="1">
    <citation type="submission" date="2020-08" db="EMBL/GenBank/DDBJ databases">
        <title>Genomic Encyclopedia of Type Strains, Phase III (KMG-III): the genomes of soil and plant-associated and newly described type strains.</title>
        <authorList>
            <person name="Whitman W."/>
        </authorList>
    </citation>
    <scope>NUCLEOTIDE SEQUENCE [LARGE SCALE GENOMIC DNA]</scope>
    <source>
        <strain evidence="3 4">CECT 8234</strain>
    </source>
</reference>
<dbReference type="CDD" id="cd05237">
    <property type="entry name" value="UDP_invert_4-6DH_SDR_e"/>
    <property type="match status" value="1"/>
</dbReference>
<dbReference type="InterPro" id="IPR051203">
    <property type="entry name" value="Polysaccharide_Synthase-Rel"/>
</dbReference>
<evidence type="ECO:0000256" key="1">
    <source>
        <dbReference type="ARBA" id="ARBA00007430"/>
    </source>
</evidence>
<evidence type="ECO:0000313" key="4">
    <source>
        <dbReference type="Proteomes" id="UP000518605"/>
    </source>
</evidence>
<dbReference type="SUPFAM" id="SSF51735">
    <property type="entry name" value="NAD(P)-binding Rossmann-fold domains"/>
    <property type="match status" value="1"/>
</dbReference>
<dbReference type="Pfam" id="PF02719">
    <property type="entry name" value="Polysacc_synt_2"/>
    <property type="match status" value="1"/>
</dbReference>
<name>A0A7W5CC31_9BACL</name>
<dbReference type="PANTHER" id="PTHR43318:SF2">
    <property type="entry name" value="UDP-N-ACETYLGLUCOSAMINE 4,6-DEHYDRATASE (INVERTING)"/>
    <property type="match status" value="1"/>
</dbReference>
<dbReference type="InterPro" id="IPR036291">
    <property type="entry name" value="NAD(P)-bd_dom_sf"/>
</dbReference>
<comment type="caution">
    <text evidence="3">The sequence shown here is derived from an EMBL/GenBank/DDBJ whole genome shotgun (WGS) entry which is preliminary data.</text>
</comment>
<feature type="domain" description="Polysaccharide biosynthesis protein CapD-like" evidence="2">
    <location>
        <begin position="7"/>
        <end position="279"/>
    </location>
</feature>
<organism evidence="3 4">
    <name type="scientific">Paenibacillus endophyticus</name>
    <dbReference type="NCBI Taxonomy" id="1294268"/>
    <lineage>
        <taxon>Bacteria</taxon>
        <taxon>Bacillati</taxon>
        <taxon>Bacillota</taxon>
        <taxon>Bacilli</taxon>
        <taxon>Bacillales</taxon>
        <taxon>Paenibacillaceae</taxon>
        <taxon>Paenibacillus</taxon>
    </lineage>
</organism>
<dbReference type="InterPro" id="IPR003869">
    <property type="entry name" value="Polysac_CapD-like"/>
</dbReference>
<dbReference type="PANTHER" id="PTHR43318">
    <property type="entry name" value="UDP-N-ACETYLGLUCOSAMINE 4,6-DEHYDRATASE"/>
    <property type="match status" value="1"/>
</dbReference>
<evidence type="ECO:0000313" key="3">
    <source>
        <dbReference type="EMBL" id="MBB3154963.1"/>
    </source>
</evidence>
<dbReference type="Gene3D" id="3.40.50.720">
    <property type="entry name" value="NAD(P)-binding Rossmann-like Domain"/>
    <property type="match status" value="1"/>
</dbReference>
<dbReference type="RefSeq" id="WP_183569213.1">
    <property type="nucleotide sequence ID" value="NZ_CBCSLB010000002.1"/>
</dbReference>
<dbReference type="EMBL" id="JACHXW010000020">
    <property type="protein sequence ID" value="MBB3154963.1"/>
    <property type="molecule type" value="Genomic_DNA"/>
</dbReference>
<proteinExistence type="inferred from homology"/>
<sequence length="327" mass="36876">MFTNKTVLITGGTGSWGQELTRNLLGANPKEIRIFSRNEFTQVDLKRKFNSPKLNFIIGDVRDYDAVYEACQNVDYVFHLAALKHVPICEYQPYEALKTNVLGTQNIIRASIAQGVEKVIDVSTDKAVDPINFYGMTKAIGEKIIIKANDLSEKTRFVCIRGGNVLGTNGSVVPLFKQQIIDGQELTLTDIDMTRFFLTVPEAIQLLLKATAVAVGGETFVMKMPACKIIDLIQVLKNVFGGSNLPIKDIGIRPGEKLHEVLISQSESPYSYKYDEQYYVILPSHPTEQLYNQYNHLPKVTFPYFQSDQDLMSYDEIETLLRKGKFI</sequence>
<dbReference type="Proteomes" id="UP000518605">
    <property type="component" value="Unassembled WGS sequence"/>
</dbReference>
<keyword evidence="4" id="KW-1185">Reference proteome</keyword>